<evidence type="ECO:0000313" key="2">
    <source>
        <dbReference type="Proteomes" id="UP001147695"/>
    </source>
</evidence>
<proteinExistence type="predicted"/>
<reference evidence="1" key="1">
    <citation type="submission" date="2022-12" db="EMBL/GenBank/DDBJ databases">
        <authorList>
            <person name="Petersen C."/>
        </authorList>
    </citation>
    <scope>NUCLEOTIDE SEQUENCE</scope>
    <source>
        <strain evidence="1">IBT 35673</strain>
    </source>
</reference>
<protein>
    <submittedName>
        <fullName evidence="1">Uncharacterized protein</fullName>
    </submittedName>
</protein>
<gene>
    <name evidence="1" type="ORF">N7452_004735</name>
</gene>
<evidence type="ECO:0000313" key="1">
    <source>
        <dbReference type="EMBL" id="KAJ5338007.1"/>
    </source>
</evidence>
<comment type="caution">
    <text evidence="1">The sequence shown here is derived from an EMBL/GenBank/DDBJ whole genome shotgun (WGS) entry which is preliminary data.</text>
</comment>
<reference evidence="1" key="2">
    <citation type="journal article" date="2023" name="IMA Fungus">
        <title>Comparative genomic study of the Penicillium genus elucidates a diverse pangenome and 15 lateral gene transfer events.</title>
        <authorList>
            <person name="Petersen C."/>
            <person name="Sorensen T."/>
            <person name="Nielsen M.R."/>
            <person name="Sondergaard T.E."/>
            <person name="Sorensen J.L."/>
            <person name="Fitzpatrick D.A."/>
            <person name="Frisvad J.C."/>
            <person name="Nielsen K.L."/>
        </authorList>
    </citation>
    <scope>NUCLEOTIDE SEQUENCE</scope>
    <source>
        <strain evidence="1">IBT 35673</strain>
    </source>
</reference>
<dbReference type="Proteomes" id="UP001147695">
    <property type="component" value="Unassembled WGS sequence"/>
</dbReference>
<name>A0A9W9QHB2_PENBR</name>
<dbReference type="AlphaFoldDB" id="A0A9W9QHB2"/>
<organism evidence="1 2">
    <name type="scientific">Penicillium brevicompactum</name>
    <dbReference type="NCBI Taxonomy" id="5074"/>
    <lineage>
        <taxon>Eukaryota</taxon>
        <taxon>Fungi</taxon>
        <taxon>Dikarya</taxon>
        <taxon>Ascomycota</taxon>
        <taxon>Pezizomycotina</taxon>
        <taxon>Eurotiomycetes</taxon>
        <taxon>Eurotiomycetidae</taxon>
        <taxon>Eurotiales</taxon>
        <taxon>Aspergillaceae</taxon>
        <taxon>Penicillium</taxon>
    </lineage>
</organism>
<sequence length="97" mass="10791">MKSRAELEKDQSEVVRPKVLVSVLRFRSRHRAASGRMITSQKGGWQGWRTAVGGTTVRNGPVRQRGDRASTSKVIIGNHQSWQLVFGQVFGRLAADC</sequence>
<accession>A0A9W9QHB2</accession>
<dbReference type="EMBL" id="JAPZBQ010000003">
    <property type="protein sequence ID" value="KAJ5338007.1"/>
    <property type="molecule type" value="Genomic_DNA"/>
</dbReference>